<dbReference type="EMBL" id="CALTRL010005816">
    <property type="protein sequence ID" value="CAH7686782.1"/>
    <property type="molecule type" value="Genomic_DNA"/>
</dbReference>
<organism evidence="1 2">
    <name type="scientific">Phakopsora pachyrhizi</name>
    <name type="common">Asian soybean rust disease fungus</name>
    <dbReference type="NCBI Taxonomy" id="170000"/>
    <lineage>
        <taxon>Eukaryota</taxon>
        <taxon>Fungi</taxon>
        <taxon>Dikarya</taxon>
        <taxon>Basidiomycota</taxon>
        <taxon>Pucciniomycotina</taxon>
        <taxon>Pucciniomycetes</taxon>
        <taxon>Pucciniales</taxon>
        <taxon>Phakopsoraceae</taxon>
        <taxon>Phakopsora</taxon>
    </lineage>
</organism>
<reference evidence="1" key="1">
    <citation type="submission" date="2022-06" db="EMBL/GenBank/DDBJ databases">
        <authorList>
            <consortium name="SYNGENTA / RWTH Aachen University"/>
        </authorList>
    </citation>
    <scope>NUCLEOTIDE SEQUENCE</scope>
</reference>
<accession>A0AAV0BMI1</accession>
<evidence type="ECO:0000313" key="2">
    <source>
        <dbReference type="Proteomes" id="UP001153365"/>
    </source>
</evidence>
<evidence type="ECO:0000313" key="1">
    <source>
        <dbReference type="EMBL" id="CAH7686782.1"/>
    </source>
</evidence>
<dbReference type="AlphaFoldDB" id="A0AAV0BMI1"/>
<comment type="caution">
    <text evidence="1">The sequence shown here is derived from an EMBL/GenBank/DDBJ whole genome shotgun (WGS) entry which is preliminary data.</text>
</comment>
<gene>
    <name evidence="1" type="ORF">PPACK8108_LOCUS21475</name>
</gene>
<dbReference type="Proteomes" id="UP001153365">
    <property type="component" value="Unassembled WGS sequence"/>
</dbReference>
<proteinExistence type="predicted"/>
<name>A0AAV0BMI1_PHAPC</name>
<sequence length="293" mass="33049">MSQYGGYGNPYYGGYYYPYDNQTPYYGYGQPDYVIANHLRRPLYYFSLDSMHTYLPTSSSYSGYPPFFNGSIPAPPIDGWWLRKSSSRNKNLWLQSLENDLKLFQKLMPSSREKGKTSVLIGRGGADWATQINQDLTIEEELVTFVENDGVSSEESSPAFGTEELVNGSVESNVPVLEDFFNHHTLAISPSHWKMFQSKQPLSSTLERDCCEEGKMPKIVKLLAGAGVTGLLIFAGDFKEIRLVSLNITVIVNKIFSTLKPQLSKLRFVSLKEEVGQSQVELDNTNLGVIWEF</sequence>
<protein>
    <submittedName>
        <fullName evidence="1">Uncharacterized protein</fullName>
    </submittedName>
</protein>
<keyword evidence="2" id="KW-1185">Reference proteome</keyword>